<evidence type="ECO:0000256" key="1">
    <source>
        <dbReference type="SAM" id="MobiDB-lite"/>
    </source>
</evidence>
<dbReference type="AlphaFoldDB" id="A0A0H2WBT3"/>
<dbReference type="HOGENOM" id="CLU_1275700_0_0_4"/>
<reference evidence="2 3" key="1">
    <citation type="journal article" date="2004" name="Proc. Natl. Acad. Sci. U.S.A.">
        <title>Structural flexibility in the Burkholderia mallei genome.</title>
        <authorList>
            <person name="Nierman W.C."/>
            <person name="DeShazer D."/>
            <person name="Kim H.S."/>
            <person name="Tettelin H."/>
            <person name="Nelson K.E."/>
            <person name="Feldblyum T."/>
            <person name="Ulrich R.L."/>
            <person name="Ronning C.M."/>
            <person name="Brinkac L.M."/>
            <person name="Daugherty S.C."/>
            <person name="Davidsen T.D."/>
            <person name="Deboy R.T."/>
            <person name="Dimitrov G."/>
            <person name="Dodson R.J."/>
            <person name="Durkin A.S."/>
            <person name="Gwinn M.L."/>
            <person name="Haft D.H."/>
            <person name="Khouri H."/>
            <person name="Kolonay J.F."/>
            <person name="Madupu R."/>
            <person name="Mohammoud Y."/>
            <person name="Nelson W.C."/>
            <person name="Radune D."/>
            <person name="Romero C.M."/>
            <person name="Sarria S."/>
            <person name="Selengut J."/>
            <person name="Shamblin C."/>
            <person name="Sullivan S.A."/>
            <person name="White O."/>
            <person name="Yu Y."/>
            <person name="Zafar N."/>
            <person name="Zhou L."/>
            <person name="Fraser C.M."/>
        </authorList>
    </citation>
    <scope>NUCLEOTIDE SEQUENCE [LARGE SCALE GENOMIC DNA]</scope>
    <source>
        <strain evidence="2 3">ATCC 23344</strain>
    </source>
</reference>
<dbReference type="PATRIC" id="fig|243160.12.peg.4718"/>
<evidence type="ECO:0000313" key="3">
    <source>
        <dbReference type="Proteomes" id="UP000006693"/>
    </source>
</evidence>
<dbReference type="Proteomes" id="UP000006693">
    <property type="component" value="Chromosome 2"/>
</dbReference>
<proteinExistence type="predicted"/>
<accession>A0A0H2WBT3</accession>
<feature type="region of interest" description="Disordered" evidence="1">
    <location>
        <begin position="157"/>
        <end position="184"/>
    </location>
</feature>
<organism evidence="2 3">
    <name type="scientific">Burkholderia mallei (strain ATCC 23344)</name>
    <dbReference type="NCBI Taxonomy" id="243160"/>
    <lineage>
        <taxon>Bacteria</taxon>
        <taxon>Pseudomonadati</taxon>
        <taxon>Pseudomonadota</taxon>
        <taxon>Betaproteobacteria</taxon>
        <taxon>Burkholderiales</taxon>
        <taxon>Burkholderiaceae</taxon>
        <taxon>Burkholderia</taxon>
        <taxon>pseudomallei group</taxon>
    </lineage>
</organism>
<dbReference type="KEGG" id="bma:BMAA1176"/>
<protein>
    <submittedName>
        <fullName evidence="2">Uncharacterized protein</fullName>
    </submittedName>
</protein>
<evidence type="ECO:0000313" key="2">
    <source>
        <dbReference type="EMBL" id="AAU46557.1"/>
    </source>
</evidence>
<name>A0A0H2WBT3_BURMA</name>
<gene>
    <name evidence="2" type="ordered locus">BMAA1176</name>
</gene>
<keyword evidence="3" id="KW-1185">Reference proteome</keyword>
<dbReference type="EMBL" id="CP000011">
    <property type="protein sequence ID" value="AAU46557.1"/>
    <property type="molecule type" value="Genomic_DNA"/>
</dbReference>
<sequence>MALSKGAGQGVTLLYDESYRFFLEFPGKRTPDHGLALQTTRYLLFEPSKGIEPLHFGSSAPFRCFGLRRAPCAMLERPRRTHRRPPVALRRHLCHVRLMFAHRRAGNICLTSTDAAVTRTASKSNRTRRNKRKIMKAPIIAIAFGIALAACAPLRQDSRPGEAGPPIAAPNRGGGNTPPSGARRAANEVVDYAGRPCVNQTLYVKTHPCIFPRLQR</sequence>